<dbReference type="Proteomes" id="UP000076858">
    <property type="component" value="Unassembled WGS sequence"/>
</dbReference>
<accession>A0A164S544</accession>
<evidence type="ECO:0000313" key="2">
    <source>
        <dbReference type="Proteomes" id="UP000076858"/>
    </source>
</evidence>
<gene>
    <name evidence="1" type="ORF">APZ42_026556</name>
</gene>
<sequence length="59" mass="6797">MKADYSTAKSNVNCIAEKSRPLPFMCSFSSPLRLYVLVTQPNRVFMGISMCDFLRYRLV</sequence>
<keyword evidence="2" id="KW-1185">Reference proteome</keyword>
<proteinExistence type="predicted"/>
<name>A0A164S544_9CRUS</name>
<dbReference type="EMBL" id="LRGB01002081">
    <property type="protein sequence ID" value="KZS09262.1"/>
    <property type="molecule type" value="Genomic_DNA"/>
</dbReference>
<evidence type="ECO:0000313" key="1">
    <source>
        <dbReference type="EMBL" id="KZS09262.1"/>
    </source>
</evidence>
<organism evidence="1 2">
    <name type="scientific">Daphnia magna</name>
    <dbReference type="NCBI Taxonomy" id="35525"/>
    <lineage>
        <taxon>Eukaryota</taxon>
        <taxon>Metazoa</taxon>
        <taxon>Ecdysozoa</taxon>
        <taxon>Arthropoda</taxon>
        <taxon>Crustacea</taxon>
        <taxon>Branchiopoda</taxon>
        <taxon>Diplostraca</taxon>
        <taxon>Cladocera</taxon>
        <taxon>Anomopoda</taxon>
        <taxon>Daphniidae</taxon>
        <taxon>Daphnia</taxon>
    </lineage>
</organism>
<comment type="caution">
    <text evidence="1">The sequence shown here is derived from an EMBL/GenBank/DDBJ whole genome shotgun (WGS) entry which is preliminary data.</text>
</comment>
<protein>
    <submittedName>
        <fullName evidence="1">Uncharacterized protein</fullName>
    </submittedName>
</protein>
<reference evidence="1 2" key="1">
    <citation type="submission" date="2016-03" db="EMBL/GenBank/DDBJ databases">
        <title>EvidentialGene: Evidence-directed Construction of Genes on Genomes.</title>
        <authorList>
            <person name="Gilbert D.G."/>
            <person name="Choi J.-H."/>
            <person name="Mockaitis K."/>
            <person name="Colbourne J."/>
            <person name="Pfrender M."/>
        </authorList>
    </citation>
    <scope>NUCLEOTIDE SEQUENCE [LARGE SCALE GENOMIC DNA]</scope>
    <source>
        <strain evidence="1 2">Xinb3</strain>
        <tissue evidence="1">Complete organism</tissue>
    </source>
</reference>
<dbReference type="AlphaFoldDB" id="A0A164S544"/>